<evidence type="ECO:0000256" key="1">
    <source>
        <dbReference type="SAM" id="MobiDB-lite"/>
    </source>
</evidence>
<dbReference type="EMBL" id="BLLO01000025">
    <property type="protein sequence ID" value="GFH80281.1"/>
    <property type="molecule type" value="Genomic_DNA"/>
</dbReference>
<feature type="region of interest" description="Disordered" evidence="1">
    <location>
        <begin position="1"/>
        <end position="51"/>
    </location>
</feature>
<organism evidence="3 5">
    <name type="scientific">Streptomyces gougerotii</name>
    <dbReference type="NCBI Taxonomy" id="53448"/>
    <lineage>
        <taxon>Bacteria</taxon>
        <taxon>Bacillati</taxon>
        <taxon>Actinomycetota</taxon>
        <taxon>Actinomycetes</taxon>
        <taxon>Kitasatosporales</taxon>
        <taxon>Streptomycetaceae</taxon>
        <taxon>Streptomyces</taxon>
        <taxon>Streptomyces diastaticus group</taxon>
    </lineage>
</organism>
<dbReference type="Proteomes" id="UP000480804">
    <property type="component" value="Unassembled WGS sequence"/>
</dbReference>
<sequence>MLDERRRDQIPVIEVRPTLAGTGPRDRADRDEIHGGVIVQSPDMPRSRGGGGAQLLDLLEFFFTHRQFDRSPASHIPSDSDTPRLRSPFAAASRTMPLPEASKPRKASSASGPGVR</sequence>
<dbReference type="Proteomes" id="UP000660975">
    <property type="component" value="Unassembled WGS sequence"/>
</dbReference>
<reference evidence="3" key="1">
    <citation type="journal article" date="2014" name="Int. J. Syst. Evol. Microbiol.">
        <title>Complete genome sequence of Corynebacterium casei LMG S-19264T (=DSM 44701T), isolated from a smear-ripened cheese.</title>
        <authorList>
            <consortium name="US DOE Joint Genome Institute (JGI-PGF)"/>
            <person name="Walter F."/>
            <person name="Albersmeier A."/>
            <person name="Kalinowski J."/>
            <person name="Ruckert C."/>
        </authorList>
    </citation>
    <scope>NUCLEOTIDE SEQUENCE</scope>
    <source>
        <strain evidence="3">JCM 4136</strain>
    </source>
</reference>
<evidence type="ECO:0000313" key="5">
    <source>
        <dbReference type="Proteomes" id="UP000660975"/>
    </source>
</evidence>
<proteinExistence type="predicted"/>
<reference evidence="3" key="3">
    <citation type="submission" date="2020-09" db="EMBL/GenBank/DDBJ databases">
        <authorList>
            <person name="Sun Q."/>
            <person name="Ohkuma M."/>
        </authorList>
    </citation>
    <scope>NUCLEOTIDE SEQUENCE</scope>
    <source>
        <strain evidence="3">JCM 4136</strain>
    </source>
</reference>
<reference evidence="2 4" key="2">
    <citation type="submission" date="2020-02" db="EMBL/GenBank/DDBJ databases">
        <title>Whole genome shotgun sequence of Streptomyces gougerotii NBRC 13043.</title>
        <authorList>
            <person name="Ichikawa N."/>
            <person name="Komaki H."/>
            <person name="Tamura T."/>
        </authorList>
    </citation>
    <scope>NUCLEOTIDE SEQUENCE [LARGE SCALE GENOMIC DNA]</scope>
    <source>
        <strain evidence="2 4">NBRC 13043</strain>
    </source>
</reference>
<protein>
    <submittedName>
        <fullName evidence="3">Uncharacterized protein</fullName>
    </submittedName>
</protein>
<gene>
    <name evidence="3" type="ORF">GCM10010227_07770</name>
    <name evidence="2" type="ORF">Sgou_49510</name>
</gene>
<comment type="caution">
    <text evidence="3">The sequence shown here is derived from an EMBL/GenBank/DDBJ whole genome shotgun (WGS) entry which is preliminary data.</text>
</comment>
<accession>A0A8H9HCT6</accession>
<evidence type="ECO:0000313" key="3">
    <source>
        <dbReference type="EMBL" id="GGU57259.1"/>
    </source>
</evidence>
<dbReference type="EMBL" id="BMSC01000002">
    <property type="protein sequence ID" value="GGU57259.1"/>
    <property type="molecule type" value="Genomic_DNA"/>
</dbReference>
<evidence type="ECO:0000313" key="4">
    <source>
        <dbReference type="Proteomes" id="UP000480804"/>
    </source>
</evidence>
<feature type="compositionally biased region" description="Basic and acidic residues" evidence="1">
    <location>
        <begin position="24"/>
        <end position="34"/>
    </location>
</feature>
<dbReference type="AlphaFoldDB" id="A0A8H9HCT6"/>
<feature type="region of interest" description="Disordered" evidence="1">
    <location>
        <begin position="70"/>
        <end position="116"/>
    </location>
</feature>
<name>A0A8H9HCT6_9ACTN</name>
<keyword evidence="4" id="KW-1185">Reference proteome</keyword>
<evidence type="ECO:0000313" key="2">
    <source>
        <dbReference type="EMBL" id="GFH80281.1"/>
    </source>
</evidence>